<evidence type="ECO:0000256" key="1">
    <source>
        <dbReference type="SAM" id="MobiDB-lite"/>
    </source>
</evidence>
<keyword evidence="2" id="KW-0472">Membrane</keyword>
<protein>
    <submittedName>
        <fullName evidence="4">Twin-arginine translocation signal domain-containing protein</fullName>
    </submittedName>
</protein>
<dbReference type="Proteomes" id="UP001277471">
    <property type="component" value="Unassembled WGS sequence"/>
</dbReference>
<dbReference type="AlphaFoldDB" id="A0A0P0F4G7"/>
<dbReference type="InterPro" id="IPR014177">
    <property type="entry name" value="Formate_DH_TAT-contain"/>
</dbReference>
<dbReference type="Proteomes" id="UP000298774">
    <property type="component" value="Plasmid p1"/>
</dbReference>
<dbReference type="KEGG" id="abf:AMK58_21240"/>
<evidence type="ECO:0000256" key="2">
    <source>
        <dbReference type="SAM" id="Phobius"/>
    </source>
</evidence>
<feature type="transmembrane region" description="Helical" evidence="2">
    <location>
        <begin position="21"/>
        <end position="43"/>
    </location>
</feature>
<dbReference type="NCBIfam" id="TIGR01409">
    <property type="entry name" value="TAT_signal_seq"/>
    <property type="match status" value="1"/>
</dbReference>
<accession>A0A0P0F4G7</accession>
<evidence type="ECO:0000313" key="3">
    <source>
        <dbReference type="EMBL" id="MDX5951852.1"/>
    </source>
</evidence>
<geneLocation type="plasmid" evidence="4 5">
    <name>p1</name>
</geneLocation>
<dbReference type="EMBL" id="JAWXYC010000003">
    <property type="protein sequence ID" value="MDX5951852.1"/>
    <property type="molecule type" value="Genomic_DNA"/>
</dbReference>
<dbReference type="PROSITE" id="PS51318">
    <property type="entry name" value="TAT"/>
    <property type="match status" value="1"/>
</dbReference>
<evidence type="ECO:0000313" key="5">
    <source>
        <dbReference type="Proteomes" id="UP000298774"/>
    </source>
</evidence>
<gene>
    <name evidence="4" type="ORF">D3868_16035</name>
    <name evidence="3" type="ORF">SIM66_11700</name>
</gene>
<dbReference type="RefSeq" id="WP_035677897.1">
    <property type="nucleotide sequence ID" value="NZ_CP012915.1"/>
</dbReference>
<feature type="region of interest" description="Disordered" evidence="1">
    <location>
        <begin position="41"/>
        <end position="60"/>
    </location>
</feature>
<reference evidence="3 6" key="2">
    <citation type="submission" date="2023-11" db="EMBL/GenBank/DDBJ databases">
        <title>MicrobeMod: A computational toolkit for identifying prokaryotic methylation and restriction-modification with nanopore sequencing.</title>
        <authorList>
            <person name="Crits-Christoph A."/>
            <person name="Kang S.C."/>
            <person name="Lee H."/>
            <person name="Ostrov N."/>
        </authorList>
    </citation>
    <scope>NUCLEOTIDE SEQUENCE [LARGE SCALE GENOMIC DNA]</scope>
    <source>
        <strain evidence="3 6">ATCC 29145</strain>
    </source>
</reference>
<dbReference type="EMBL" id="CP032340">
    <property type="protein sequence ID" value="QCO10596.1"/>
    <property type="molecule type" value="Genomic_DNA"/>
</dbReference>
<proteinExistence type="predicted"/>
<dbReference type="GeneID" id="56449300"/>
<dbReference type="InterPro" id="IPR006311">
    <property type="entry name" value="TAT_signal"/>
</dbReference>
<keyword evidence="4" id="KW-0614">Plasmid</keyword>
<evidence type="ECO:0000313" key="6">
    <source>
        <dbReference type="Proteomes" id="UP001277471"/>
    </source>
</evidence>
<reference evidence="4 5" key="1">
    <citation type="submission" date="2018-09" db="EMBL/GenBank/DDBJ databases">
        <title>Whole genome based analysis of evolution and adaptive divergence in Indian and Brazilian strains of Azospirillum brasilense.</title>
        <authorList>
            <person name="Singh C."/>
            <person name="Tripathi A.K."/>
        </authorList>
    </citation>
    <scope>NUCLEOTIDE SEQUENCE [LARGE SCALE GENOMIC DNA]</scope>
    <source>
        <strain evidence="4 5">MTCC4038</strain>
        <plasmid evidence="4 5">p1</plasmid>
    </source>
</reference>
<keyword evidence="2" id="KW-1133">Transmembrane helix</keyword>
<dbReference type="NCBIfam" id="TIGR02811">
    <property type="entry name" value="formate_TAT"/>
    <property type="match status" value="1"/>
</dbReference>
<evidence type="ECO:0000313" key="4">
    <source>
        <dbReference type="EMBL" id="QCO10596.1"/>
    </source>
</evidence>
<organism evidence="4 5">
    <name type="scientific">Azospirillum brasilense</name>
    <dbReference type="NCBI Taxonomy" id="192"/>
    <lineage>
        <taxon>Bacteria</taxon>
        <taxon>Pseudomonadati</taxon>
        <taxon>Pseudomonadota</taxon>
        <taxon>Alphaproteobacteria</taxon>
        <taxon>Rhodospirillales</taxon>
        <taxon>Azospirillaceae</taxon>
        <taxon>Azospirillum</taxon>
    </lineage>
</organism>
<sequence length="74" mass="8021">MHRDDSRNDGGQKKAGLERRSLLKGLGLGAAGAAAAAATLRAAPAEAMDPGPEEMRSRYRDNDHVKRFYALNRL</sequence>
<name>A0A0P0F4G7_AZOBR</name>
<dbReference type="InterPro" id="IPR019546">
    <property type="entry name" value="TAT_signal_bac_arc"/>
</dbReference>
<keyword evidence="2" id="KW-0812">Transmembrane</keyword>
<keyword evidence="6" id="KW-1185">Reference proteome</keyword>